<dbReference type="RefSeq" id="WP_013101782.1">
    <property type="nucleotide sequence ID" value="NZ_CP114576.1"/>
</dbReference>
<dbReference type="Pfam" id="PF07883">
    <property type="entry name" value="Cupin_2"/>
    <property type="match status" value="2"/>
</dbReference>
<organism evidence="2 3">
    <name type="scientific">Legionella pneumophila</name>
    <dbReference type="NCBI Taxonomy" id="446"/>
    <lineage>
        <taxon>Bacteria</taxon>
        <taxon>Pseudomonadati</taxon>
        <taxon>Pseudomonadota</taxon>
        <taxon>Gammaproteobacteria</taxon>
        <taxon>Legionellales</taxon>
        <taxon>Legionellaceae</taxon>
        <taxon>Legionella</taxon>
    </lineage>
</organism>
<dbReference type="PANTHER" id="PTHR40112">
    <property type="entry name" value="H2HPP ISOMERASE"/>
    <property type="match status" value="1"/>
</dbReference>
<name>A0AAP3MAW9_LEGPN</name>
<gene>
    <name evidence="2" type="ORF">O6C86_05530</name>
</gene>
<comment type="caution">
    <text evidence="2">The sequence shown here is derived from an EMBL/GenBank/DDBJ whole genome shotgun (WGS) entry which is preliminary data.</text>
</comment>
<dbReference type="SUPFAM" id="SSF51182">
    <property type="entry name" value="RmlC-like cupins"/>
    <property type="match status" value="1"/>
</dbReference>
<dbReference type="PANTHER" id="PTHR40112:SF1">
    <property type="entry name" value="H2HPP ISOMERASE"/>
    <property type="match status" value="1"/>
</dbReference>
<feature type="domain" description="Cupin type-2" evidence="1">
    <location>
        <begin position="146"/>
        <end position="208"/>
    </location>
</feature>
<feature type="domain" description="Cupin type-2" evidence="1">
    <location>
        <begin position="37"/>
        <end position="102"/>
    </location>
</feature>
<reference evidence="2" key="1">
    <citation type="submission" date="2022-12" db="EMBL/GenBank/DDBJ databases">
        <title>Comparative genomics of Legionella pneumophila isolates from the West Bank and Germany support molecular epidemiology of Legionnaires disease.</title>
        <authorList>
            <person name="Zayed A.R."/>
            <person name="Bitar D.M."/>
            <person name="Steinert M."/>
            <person name="Lueck C."/>
            <person name="Brettar I."/>
            <person name="Hoefle M.G."/>
            <person name="Bunk B."/>
        </authorList>
    </citation>
    <scope>NUCLEOTIDE SEQUENCE</scope>
    <source>
        <strain evidence="2">H23</strain>
    </source>
</reference>
<evidence type="ECO:0000313" key="3">
    <source>
        <dbReference type="Proteomes" id="UP001071279"/>
    </source>
</evidence>
<evidence type="ECO:0000259" key="1">
    <source>
        <dbReference type="Pfam" id="PF07883"/>
    </source>
</evidence>
<dbReference type="Gene3D" id="2.60.120.10">
    <property type="entry name" value="Jelly Rolls"/>
    <property type="match status" value="2"/>
</dbReference>
<sequence>MSDFFPIPQHINSGEGINSYLFDLNDPKQTKILISYIQPDAQLKVHAHPERQMGMALKGSFTMQIDGKEEQLNELKNAYAIPPNVPHAAFNRSEKVAVGLDIKRKICEETLPEKQDYFIYPENERTLRTGINMCFFVSSWCEVMLSRIPQHASMPAHQHSGEQIGIAVQGNYLMQVGDEEEHFHFGKIYYAPDEVVHSAHNPFTETALSLNLFLPHRYNKPRKYQRGS</sequence>
<dbReference type="CDD" id="cd10547">
    <property type="entry name" value="cupin_BacB_C"/>
    <property type="match status" value="1"/>
</dbReference>
<accession>A0AAP3MAW9</accession>
<dbReference type="AlphaFoldDB" id="A0AAP3MAW9"/>
<dbReference type="InterPro" id="IPR013096">
    <property type="entry name" value="Cupin_2"/>
</dbReference>
<dbReference type="InterPro" id="IPR052535">
    <property type="entry name" value="Bacilysin_H2HPP_isomerase"/>
</dbReference>
<proteinExistence type="predicted"/>
<dbReference type="InterPro" id="IPR014710">
    <property type="entry name" value="RmlC-like_jellyroll"/>
</dbReference>
<dbReference type="Proteomes" id="UP001071279">
    <property type="component" value="Unassembled WGS sequence"/>
</dbReference>
<dbReference type="EMBL" id="JAPXIC010000032">
    <property type="protein sequence ID" value="MCZ4718678.1"/>
    <property type="molecule type" value="Genomic_DNA"/>
</dbReference>
<dbReference type="InterPro" id="IPR011051">
    <property type="entry name" value="RmlC_Cupin_sf"/>
</dbReference>
<protein>
    <submittedName>
        <fullName evidence="2">Cupin domain-containing protein</fullName>
    </submittedName>
</protein>
<evidence type="ECO:0000313" key="2">
    <source>
        <dbReference type="EMBL" id="MCZ4718678.1"/>
    </source>
</evidence>